<sequence length="48" mass="5442">MEQHQIEPEVETGVYEPPAMVEAGDFAEVTLGPMRGLPLDSMGRFRHW</sequence>
<evidence type="ECO:0000313" key="2">
    <source>
        <dbReference type="Proteomes" id="UP001214441"/>
    </source>
</evidence>
<dbReference type="RefSeq" id="WP_274045602.1">
    <property type="nucleotide sequence ID" value="NZ_JANCPR020000023.1"/>
</dbReference>
<name>A0ABT7A0A7_9ACTN</name>
<organism evidence="1 2">
    <name type="scientific">Streptomyces iconiensis</name>
    <dbReference type="NCBI Taxonomy" id="1384038"/>
    <lineage>
        <taxon>Bacteria</taxon>
        <taxon>Bacillati</taxon>
        <taxon>Actinomycetota</taxon>
        <taxon>Actinomycetes</taxon>
        <taxon>Kitasatosporales</taxon>
        <taxon>Streptomycetaceae</taxon>
        <taxon>Streptomyces</taxon>
    </lineage>
</organism>
<accession>A0ABT7A0A7</accession>
<dbReference type="Proteomes" id="UP001214441">
    <property type="component" value="Unassembled WGS sequence"/>
</dbReference>
<keyword evidence="2" id="KW-1185">Reference proteome</keyword>
<comment type="caution">
    <text evidence="1">The sequence shown here is derived from an EMBL/GenBank/DDBJ whole genome shotgun (WGS) entry which is preliminary data.</text>
</comment>
<evidence type="ECO:0000313" key="1">
    <source>
        <dbReference type="EMBL" id="MDJ1134768.1"/>
    </source>
</evidence>
<reference evidence="1 2" key="1">
    <citation type="submission" date="2023-05" db="EMBL/GenBank/DDBJ databases">
        <title>Streptantibioticus silvisoli sp. nov., acidotolerant actinomycetes 1 from pine litter.</title>
        <authorList>
            <person name="Swiecimska M."/>
            <person name="Golinska P."/>
            <person name="Sangal V."/>
            <person name="Wachnowicz B."/>
            <person name="Goodfellow M."/>
        </authorList>
    </citation>
    <scope>NUCLEOTIDE SEQUENCE [LARGE SCALE GENOMIC DNA]</scope>
    <source>
        <strain evidence="1 2">DSM 42109</strain>
    </source>
</reference>
<gene>
    <name evidence="1" type="ORF">NMN56_023000</name>
</gene>
<dbReference type="NCBIfam" id="NF033521">
    <property type="entry name" value="lasso_leader_L3"/>
    <property type="match status" value="1"/>
</dbReference>
<protein>
    <submittedName>
        <fullName evidence="1">Lasso RiPP family leader peptide-containing protein</fullName>
    </submittedName>
</protein>
<proteinExistence type="predicted"/>
<dbReference type="EMBL" id="JANCPR020000023">
    <property type="protein sequence ID" value="MDJ1134768.1"/>
    <property type="molecule type" value="Genomic_DNA"/>
</dbReference>